<dbReference type="PROSITE" id="PS00108">
    <property type="entry name" value="PROTEIN_KINASE_ST"/>
    <property type="match status" value="1"/>
</dbReference>
<dbReference type="PANTHER" id="PTHR44167:SF24">
    <property type="entry name" value="SERINE_THREONINE-PROTEIN KINASE CHK2"/>
    <property type="match status" value="1"/>
</dbReference>
<dbReference type="InterPro" id="IPR008271">
    <property type="entry name" value="Ser/Thr_kinase_AS"/>
</dbReference>
<evidence type="ECO:0000259" key="5">
    <source>
        <dbReference type="PROSITE" id="PS50011"/>
    </source>
</evidence>
<dbReference type="PANTHER" id="PTHR44167">
    <property type="entry name" value="OVARIAN-SPECIFIC SERINE/THREONINE-PROTEIN KINASE LOK-RELATED"/>
    <property type="match status" value="1"/>
</dbReference>
<dbReference type="InterPro" id="IPR011009">
    <property type="entry name" value="Kinase-like_dom_sf"/>
</dbReference>
<dbReference type="GO" id="GO:0004674">
    <property type="term" value="F:protein serine/threonine kinase activity"/>
    <property type="evidence" value="ECO:0007669"/>
    <property type="project" value="TreeGrafter"/>
</dbReference>
<dbReference type="Gene3D" id="3.30.200.20">
    <property type="entry name" value="Phosphorylase Kinase, domain 1"/>
    <property type="match status" value="1"/>
</dbReference>
<keyword evidence="2 3" id="KW-0067">ATP-binding</keyword>
<dbReference type="GO" id="GO:0005524">
    <property type="term" value="F:ATP binding"/>
    <property type="evidence" value="ECO:0007669"/>
    <property type="project" value="UniProtKB-UniRule"/>
</dbReference>
<dbReference type="SUPFAM" id="SSF56112">
    <property type="entry name" value="Protein kinase-like (PK-like)"/>
    <property type="match status" value="1"/>
</dbReference>
<dbReference type="AlphaFoldDB" id="A0A8H7AET6"/>
<evidence type="ECO:0000256" key="2">
    <source>
        <dbReference type="ARBA" id="ARBA00022840"/>
    </source>
</evidence>
<dbReference type="GO" id="GO:0005634">
    <property type="term" value="C:nucleus"/>
    <property type="evidence" value="ECO:0007669"/>
    <property type="project" value="TreeGrafter"/>
</dbReference>
<feature type="domain" description="Protein kinase" evidence="5">
    <location>
        <begin position="343"/>
        <end position="654"/>
    </location>
</feature>
<name>A0A8H7AET6_9EURO</name>
<dbReference type="InterPro" id="IPR000719">
    <property type="entry name" value="Prot_kinase_dom"/>
</dbReference>
<dbReference type="PROSITE" id="PS00107">
    <property type="entry name" value="PROTEIN_KINASE_ATP"/>
    <property type="match status" value="1"/>
</dbReference>
<feature type="region of interest" description="Disordered" evidence="4">
    <location>
        <begin position="149"/>
        <end position="193"/>
    </location>
</feature>
<evidence type="ECO:0000256" key="3">
    <source>
        <dbReference type="PROSITE-ProRule" id="PRU10141"/>
    </source>
</evidence>
<dbReference type="InterPro" id="IPR017441">
    <property type="entry name" value="Protein_kinase_ATP_BS"/>
</dbReference>
<feature type="binding site" evidence="3">
    <location>
        <position position="375"/>
    </location>
    <ligand>
        <name>ATP</name>
        <dbReference type="ChEBI" id="CHEBI:30616"/>
    </ligand>
</feature>
<dbReference type="Proteomes" id="UP000606974">
    <property type="component" value="Unassembled WGS sequence"/>
</dbReference>
<evidence type="ECO:0000313" key="6">
    <source>
        <dbReference type="EMBL" id="KAF7507783.1"/>
    </source>
</evidence>
<reference evidence="6" key="1">
    <citation type="submission" date="2020-02" db="EMBL/GenBank/DDBJ databases">
        <authorList>
            <person name="Palmer J.M."/>
        </authorList>
    </citation>
    <scope>NUCLEOTIDE SEQUENCE</scope>
    <source>
        <strain evidence="6">EPUS1.4</strain>
        <tissue evidence="6">Thallus</tissue>
    </source>
</reference>
<dbReference type="Pfam" id="PF00069">
    <property type="entry name" value="Pkinase"/>
    <property type="match status" value="1"/>
</dbReference>
<evidence type="ECO:0000256" key="1">
    <source>
        <dbReference type="ARBA" id="ARBA00022741"/>
    </source>
</evidence>
<evidence type="ECO:0000313" key="7">
    <source>
        <dbReference type="Proteomes" id="UP000606974"/>
    </source>
</evidence>
<protein>
    <recommendedName>
        <fullName evidence="5">Protein kinase domain-containing protein</fullName>
    </recommendedName>
</protein>
<dbReference type="PROSITE" id="PS50011">
    <property type="entry name" value="PROTEIN_KINASE_DOM"/>
    <property type="match status" value="1"/>
</dbReference>
<keyword evidence="1 3" id="KW-0547">Nucleotide-binding</keyword>
<gene>
    <name evidence="6" type="ORF">GJ744_010084</name>
</gene>
<keyword evidence="7" id="KW-1185">Reference proteome</keyword>
<comment type="caution">
    <text evidence="6">The sequence shown here is derived from an EMBL/GenBank/DDBJ whole genome shotgun (WGS) entry which is preliminary data.</text>
</comment>
<dbReference type="Gene3D" id="1.10.510.10">
    <property type="entry name" value="Transferase(Phosphotransferase) domain 1"/>
    <property type="match status" value="1"/>
</dbReference>
<sequence length="674" mass="74355">MAVAEGTHRFQELRLNTGRQNAREIPRSDGVSNNNGLWTSDRYGYFNNDPAPTYPVRRVEGATEHVSTPPILIPTSQNAVDEAPITRASFASGPQQAHQSSPLDFQTRRPSVTFDSTVRLDCGASQHIGQPLQRAGKPRIRGRSLLEAMKEDQERQQRALSGPERNNCDAAAGKLLPRGRSTERDRPHVGELRQPLLPATVDELARESQTDLPASMTSEATLSPSIEGARTPPDNQTNDFLLSPITTSPIIHAHSFEYPNRSQTAAADFFAHSGSLRKSPRGLIGRQEGRRSLSSTKSPKSAASSFLAGFSRSCGSRNGNSGDNLYNSPASPDAEGQTIGEDYVLGKQIGYGGFSVIKEAFRMNPDGSQRQLAVKIVRRNIEGKSEIENEQAQAEFDHEVELWRFLKHPRILPLEAVYKTDDATFCFIPLNKGGTLFDLVKANRSGLPAHLAKRYTYQLSTAIRYLHEDVRVAHRDIKLENCLLDTSVDPPNVRLCDFGMAEWITNDSPLSFDDPPSPNINYADRLPQRNIGPSDTSTWAFAGGSLEYAAPEIVNLANSHHYLRQQREAQRGVVSTASDIWALGVCIYSLVVGSRPFQGAIESRVSTAILKGDWDQQRLSEKGGEEALELVMGCLEMDVQERWHVNEVLGSAWLREEVERNGDQEGGYGGGWGL</sequence>
<feature type="region of interest" description="Disordered" evidence="4">
    <location>
        <begin position="277"/>
        <end position="300"/>
    </location>
</feature>
<dbReference type="EMBL" id="JAACFV010000063">
    <property type="protein sequence ID" value="KAF7507783.1"/>
    <property type="molecule type" value="Genomic_DNA"/>
</dbReference>
<evidence type="ECO:0000256" key="4">
    <source>
        <dbReference type="SAM" id="MobiDB-lite"/>
    </source>
</evidence>
<dbReference type="GO" id="GO:0044773">
    <property type="term" value="P:mitotic DNA damage checkpoint signaling"/>
    <property type="evidence" value="ECO:0007669"/>
    <property type="project" value="TreeGrafter"/>
</dbReference>
<dbReference type="SMART" id="SM00220">
    <property type="entry name" value="S_TKc"/>
    <property type="match status" value="1"/>
</dbReference>
<proteinExistence type="predicted"/>
<feature type="compositionally biased region" description="Basic and acidic residues" evidence="4">
    <location>
        <begin position="180"/>
        <end position="191"/>
    </location>
</feature>
<dbReference type="OrthoDB" id="4062651at2759"/>
<accession>A0A8H7AET6</accession>
<organism evidence="6 7">
    <name type="scientific">Endocarpon pusillum</name>
    <dbReference type="NCBI Taxonomy" id="364733"/>
    <lineage>
        <taxon>Eukaryota</taxon>
        <taxon>Fungi</taxon>
        <taxon>Dikarya</taxon>
        <taxon>Ascomycota</taxon>
        <taxon>Pezizomycotina</taxon>
        <taxon>Eurotiomycetes</taxon>
        <taxon>Chaetothyriomycetidae</taxon>
        <taxon>Verrucariales</taxon>
        <taxon>Verrucariaceae</taxon>
        <taxon>Endocarpon</taxon>
    </lineage>
</organism>